<reference evidence="12" key="1">
    <citation type="journal article" date="2014" name="Genome Announc.">
        <title>Genome sequence and annotation of Acremonium chrysogenum, producer of the beta-lactam antibiotic cephalosporin C.</title>
        <authorList>
            <person name="Terfehr D."/>
            <person name="Dahlmann T.A."/>
            <person name="Specht T."/>
            <person name="Zadra I."/>
            <person name="Kuernsteiner H."/>
            <person name="Kueck U."/>
        </authorList>
    </citation>
    <scope>NUCLEOTIDE SEQUENCE [LARGE SCALE GENOMIC DNA]</scope>
    <source>
        <strain evidence="12">ATCC 11550 / CBS 779.69 / DSM 880 / IAM 14645 / JCM 23072 / IMI 49137</strain>
    </source>
</reference>
<dbReference type="EC" id="2.7.11.1" evidence="1"/>
<dbReference type="SUPFAM" id="SSF56112">
    <property type="entry name" value="Protein kinase-like (PK-like)"/>
    <property type="match status" value="1"/>
</dbReference>
<dbReference type="PROSITE" id="PS50011">
    <property type="entry name" value="PROTEIN_KINASE_DOM"/>
    <property type="match status" value="1"/>
</dbReference>
<organism evidence="11 12">
    <name type="scientific">Hapsidospora chrysogenum (strain ATCC 11550 / CBS 779.69 / DSM 880 / IAM 14645 / JCM 23072 / IMI 49137)</name>
    <name type="common">Acremonium chrysogenum</name>
    <dbReference type="NCBI Taxonomy" id="857340"/>
    <lineage>
        <taxon>Eukaryota</taxon>
        <taxon>Fungi</taxon>
        <taxon>Dikarya</taxon>
        <taxon>Ascomycota</taxon>
        <taxon>Pezizomycotina</taxon>
        <taxon>Sordariomycetes</taxon>
        <taxon>Hypocreomycetidae</taxon>
        <taxon>Hypocreales</taxon>
        <taxon>Bionectriaceae</taxon>
        <taxon>Hapsidospora</taxon>
    </lineage>
</organism>
<comment type="catalytic activity">
    <reaction evidence="7">
        <text>L-threonyl-[protein] + ATP = O-phospho-L-threonyl-[protein] + ADP + H(+)</text>
        <dbReference type="Rhea" id="RHEA:46608"/>
        <dbReference type="Rhea" id="RHEA-COMP:11060"/>
        <dbReference type="Rhea" id="RHEA-COMP:11605"/>
        <dbReference type="ChEBI" id="CHEBI:15378"/>
        <dbReference type="ChEBI" id="CHEBI:30013"/>
        <dbReference type="ChEBI" id="CHEBI:30616"/>
        <dbReference type="ChEBI" id="CHEBI:61977"/>
        <dbReference type="ChEBI" id="CHEBI:456216"/>
        <dbReference type="EC" id="2.7.11.1"/>
    </reaction>
</comment>
<name>A0A086ST06_HAPC1</name>
<evidence type="ECO:0000256" key="3">
    <source>
        <dbReference type="ARBA" id="ARBA00022679"/>
    </source>
</evidence>
<accession>A0A086ST06</accession>
<protein>
    <recommendedName>
        <fullName evidence="1">non-specific serine/threonine protein kinase</fullName>
        <ecNumber evidence="1">2.7.11.1</ecNumber>
    </recommendedName>
</protein>
<dbReference type="OrthoDB" id="5979581at2759"/>
<evidence type="ECO:0000256" key="8">
    <source>
        <dbReference type="ARBA" id="ARBA00048679"/>
    </source>
</evidence>
<sequence length="429" mass="48098">MASTGTKSPPTMTPFQYACDIDAEPLHRYTRGGYHPTHLGDQLNDRRYRVLHKLGWGGYSTVWAARDQHLGRYVAVKISVSERQSAQIDRQLHVMRTIATSSLKHPGAESVTRLLDHFELDGPNGTHECLVLELLGPSVPAVLDVRFVDNRLPAKLAKKVARQTLLGLDYLHQHAIGHGESLSRINYKKLTRLDLHTGNIAFTLPLTDSTSEDELARILGKPELGQVRRVNGEKLGSGIPEYLVRPSVYPLSVSSLPDSVKIVDYGESFFDAEPPATLHTPLAVRAPEIVFGDRFDHRVDLWSMACLVFELYTGQPPFDFGLTPGTLIAQMEEFAADRLPERWIERANRLREPVGGGTDQAGGKRDAALDTEQALQQWLEEVYFDDGRKKAELSLEDIRKVGDLVRKMLWFEPSSRETASRLLTDTWLS</sequence>
<dbReference type="AlphaFoldDB" id="A0A086ST06"/>
<evidence type="ECO:0000256" key="7">
    <source>
        <dbReference type="ARBA" id="ARBA00047899"/>
    </source>
</evidence>
<evidence type="ECO:0000313" key="12">
    <source>
        <dbReference type="Proteomes" id="UP000029964"/>
    </source>
</evidence>
<dbReference type="HOGENOM" id="CLU_000288_81_2_1"/>
<dbReference type="PANTHER" id="PTHR47634">
    <property type="entry name" value="PROTEIN KINASE DOMAIN-CONTAINING PROTEIN-RELATED"/>
    <property type="match status" value="1"/>
</dbReference>
<evidence type="ECO:0000256" key="9">
    <source>
        <dbReference type="PROSITE-ProRule" id="PRU10141"/>
    </source>
</evidence>
<dbReference type="InterPro" id="IPR051334">
    <property type="entry name" value="SRPK"/>
</dbReference>
<dbReference type="GO" id="GO:0004674">
    <property type="term" value="F:protein serine/threonine kinase activity"/>
    <property type="evidence" value="ECO:0007669"/>
    <property type="project" value="UniProtKB-KW"/>
</dbReference>
<keyword evidence="5 11" id="KW-0418">Kinase</keyword>
<gene>
    <name evidence="11" type="ORF">ACRE_091020</name>
</gene>
<evidence type="ECO:0000256" key="6">
    <source>
        <dbReference type="ARBA" id="ARBA00022840"/>
    </source>
</evidence>
<evidence type="ECO:0000256" key="5">
    <source>
        <dbReference type="ARBA" id="ARBA00022777"/>
    </source>
</evidence>
<keyword evidence="2" id="KW-0723">Serine/threonine-protein kinase</keyword>
<evidence type="ECO:0000313" key="11">
    <source>
        <dbReference type="EMBL" id="KFH40238.1"/>
    </source>
</evidence>
<dbReference type="GO" id="GO:0050684">
    <property type="term" value="P:regulation of mRNA processing"/>
    <property type="evidence" value="ECO:0007669"/>
    <property type="project" value="TreeGrafter"/>
</dbReference>
<dbReference type="Gene3D" id="1.10.510.10">
    <property type="entry name" value="Transferase(Phosphotransferase) domain 1"/>
    <property type="match status" value="1"/>
</dbReference>
<dbReference type="Proteomes" id="UP000029964">
    <property type="component" value="Unassembled WGS sequence"/>
</dbReference>
<evidence type="ECO:0000256" key="2">
    <source>
        <dbReference type="ARBA" id="ARBA00022527"/>
    </source>
</evidence>
<comment type="caution">
    <text evidence="11">The sequence shown here is derived from an EMBL/GenBank/DDBJ whole genome shotgun (WGS) entry which is preliminary data.</text>
</comment>
<keyword evidence="6 9" id="KW-0067">ATP-binding</keyword>
<dbReference type="InterPro" id="IPR011009">
    <property type="entry name" value="Kinase-like_dom_sf"/>
</dbReference>
<dbReference type="Gene3D" id="3.30.200.20">
    <property type="entry name" value="Phosphorylase Kinase, domain 1"/>
    <property type="match status" value="1"/>
</dbReference>
<keyword evidence="12" id="KW-1185">Reference proteome</keyword>
<dbReference type="InterPro" id="IPR017441">
    <property type="entry name" value="Protein_kinase_ATP_BS"/>
</dbReference>
<feature type="domain" description="Protein kinase" evidence="10">
    <location>
        <begin position="48"/>
        <end position="428"/>
    </location>
</feature>
<evidence type="ECO:0000259" key="10">
    <source>
        <dbReference type="PROSITE" id="PS50011"/>
    </source>
</evidence>
<dbReference type="GO" id="GO:0000245">
    <property type="term" value="P:spliceosomal complex assembly"/>
    <property type="evidence" value="ECO:0007669"/>
    <property type="project" value="TreeGrafter"/>
</dbReference>
<evidence type="ECO:0000256" key="1">
    <source>
        <dbReference type="ARBA" id="ARBA00012513"/>
    </source>
</evidence>
<dbReference type="STRING" id="857340.A0A086ST06"/>
<keyword evidence="3" id="KW-0808">Transferase</keyword>
<dbReference type="SMART" id="SM00220">
    <property type="entry name" value="S_TKc"/>
    <property type="match status" value="1"/>
</dbReference>
<dbReference type="EMBL" id="JPKY01000299">
    <property type="protein sequence ID" value="KFH40238.1"/>
    <property type="molecule type" value="Genomic_DNA"/>
</dbReference>
<dbReference type="InterPro" id="IPR000719">
    <property type="entry name" value="Prot_kinase_dom"/>
</dbReference>
<feature type="binding site" evidence="9">
    <location>
        <position position="77"/>
    </location>
    <ligand>
        <name>ATP</name>
        <dbReference type="ChEBI" id="CHEBI:30616"/>
    </ligand>
</feature>
<keyword evidence="4 9" id="KW-0547">Nucleotide-binding</keyword>
<dbReference type="Pfam" id="PF00069">
    <property type="entry name" value="Pkinase"/>
    <property type="match status" value="2"/>
</dbReference>
<evidence type="ECO:0000256" key="4">
    <source>
        <dbReference type="ARBA" id="ARBA00022741"/>
    </source>
</evidence>
<dbReference type="PANTHER" id="PTHR47634:SF9">
    <property type="entry name" value="PROTEIN KINASE DOMAIN-CONTAINING PROTEIN-RELATED"/>
    <property type="match status" value="1"/>
</dbReference>
<dbReference type="GO" id="GO:0005524">
    <property type="term" value="F:ATP binding"/>
    <property type="evidence" value="ECO:0007669"/>
    <property type="project" value="UniProtKB-UniRule"/>
</dbReference>
<proteinExistence type="predicted"/>
<dbReference type="PROSITE" id="PS00107">
    <property type="entry name" value="PROTEIN_KINASE_ATP"/>
    <property type="match status" value="1"/>
</dbReference>
<comment type="catalytic activity">
    <reaction evidence="8">
        <text>L-seryl-[protein] + ATP = O-phospho-L-seryl-[protein] + ADP + H(+)</text>
        <dbReference type="Rhea" id="RHEA:17989"/>
        <dbReference type="Rhea" id="RHEA-COMP:9863"/>
        <dbReference type="Rhea" id="RHEA-COMP:11604"/>
        <dbReference type="ChEBI" id="CHEBI:15378"/>
        <dbReference type="ChEBI" id="CHEBI:29999"/>
        <dbReference type="ChEBI" id="CHEBI:30616"/>
        <dbReference type="ChEBI" id="CHEBI:83421"/>
        <dbReference type="ChEBI" id="CHEBI:456216"/>
        <dbReference type="EC" id="2.7.11.1"/>
    </reaction>
</comment>